<dbReference type="PANTHER" id="PTHR44743:SF5">
    <property type="entry name" value="CHAPERONE DNAJ-DOMAIN SUPERFAMILY PROTEIN"/>
    <property type="match status" value="1"/>
</dbReference>
<dbReference type="Proteomes" id="UP000195402">
    <property type="component" value="Unassembled WGS sequence"/>
</dbReference>
<dbReference type="AlphaFoldDB" id="A0A200QPF7"/>
<gene>
    <name evidence="3" type="ORF">BVC80_1799g68</name>
</gene>
<dbReference type="PANTHER" id="PTHR44743">
    <property type="entry name" value="PUTATIVE, EXPRESSED-RELATED"/>
    <property type="match status" value="1"/>
</dbReference>
<dbReference type="EMBL" id="MVGT01001388">
    <property type="protein sequence ID" value="OVA12358.1"/>
    <property type="molecule type" value="Genomic_DNA"/>
</dbReference>
<dbReference type="FunCoup" id="A0A200QPF7">
    <property type="interactions" value="6"/>
</dbReference>
<feature type="compositionally biased region" description="Basic residues" evidence="1">
    <location>
        <begin position="185"/>
        <end position="205"/>
    </location>
</feature>
<dbReference type="InterPro" id="IPR036869">
    <property type="entry name" value="J_dom_sf"/>
</dbReference>
<dbReference type="PROSITE" id="PS50076">
    <property type="entry name" value="DNAJ_2"/>
    <property type="match status" value="1"/>
</dbReference>
<feature type="region of interest" description="Disordered" evidence="1">
    <location>
        <begin position="136"/>
        <end position="205"/>
    </location>
</feature>
<evidence type="ECO:0000313" key="3">
    <source>
        <dbReference type="EMBL" id="OVA12358.1"/>
    </source>
</evidence>
<dbReference type="InParanoid" id="A0A200QPF7"/>
<dbReference type="STRING" id="56857.A0A200QPF7"/>
<feature type="domain" description="J" evidence="2">
    <location>
        <begin position="10"/>
        <end position="81"/>
    </location>
</feature>
<proteinExistence type="predicted"/>
<evidence type="ECO:0000313" key="4">
    <source>
        <dbReference type="Proteomes" id="UP000195402"/>
    </source>
</evidence>
<organism evidence="3 4">
    <name type="scientific">Macleaya cordata</name>
    <name type="common">Five-seeded plume-poppy</name>
    <name type="synonym">Bocconia cordata</name>
    <dbReference type="NCBI Taxonomy" id="56857"/>
    <lineage>
        <taxon>Eukaryota</taxon>
        <taxon>Viridiplantae</taxon>
        <taxon>Streptophyta</taxon>
        <taxon>Embryophyta</taxon>
        <taxon>Tracheophyta</taxon>
        <taxon>Spermatophyta</taxon>
        <taxon>Magnoliopsida</taxon>
        <taxon>Ranunculales</taxon>
        <taxon>Papaveraceae</taxon>
        <taxon>Papaveroideae</taxon>
        <taxon>Macleaya</taxon>
    </lineage>
</organism>
<dbReference type="CDD" id="cd06257">
    <property type="entry name" value="DnaJ"/>
    <property type="match status" value="1"/>
</dbReference>
<dbReference type="OrthoDB" id="10250354at2759"/>
<accession>A0A200QPF7</accession>
<dbReference type="InterPro" id="IPR001623">
    <property type="entry name" value="DnaJ_domain"/>
</dbReference>
<dbReference type="OMA" id="PMGRRVK"/>
<dbReference type="SUPFAM" id="SSF46565">
    <property type="entry name" value="Chaperone J-domain"/>
    <property type="match status" value="1"/>
</dbReference>
<protein>
    <submittedName>
        <fullName evidence="3">DnaJ domain</fullName>
    </submittedName>
</protein>
<dbReference type="Pfam" id="PF00226">
    <property type="entry name" value="DnaJ"/>
    <property type="match status" value="1"/>
</dbReference>
<dbReference type="Gene3D" id="1.10.287.110">
    <property type="entry name" value="DnaJ domain"/>
    <property type="match status" value="1"/>
</dbReference>
<comment type="caution">
    <text evidence="3">The sequence shown here is derived from an EMBL/GenBank/DDBJ whole genome shotgun (WGS) entry which is preliminary data.</text>
</comment>
<dbReference type="SMART" id="SM00271">
    <property type="entry name" value="DnaJ"/>
    <property type="match status" value="1"/>
</dbReference>
<sequence length="205" mass="22954">MAAGEEKNEDFYSVLGLKKECTASELRIAYKKLALRWHPDRCSASGNSNFIEVAKKKFQAIQEAYSVLSNANKRFMYDLGVYENDDDENEMGDFLGEMVDLMAQTKPTQENAKTETFEDLQALFEEMFQENMQAFSSVAQNPSSNSSNNSPGQVKMEFGPPESHAQKFCLGAEGSMEDSRGRGGSWRRRSSGKQKASSRHSKISV</sequence>
<evidence type="ECO:0000256" key="1">
    <source>
        <dbReference type="SAM" id="MobiDB-lite"/>
    </source>
</evidence>
<feature type="compositionally biased region" description="Low complexity" evidence="1">
    <location>
        <begin position="141"/>
        <end position="151"/>
    </location>
</feature>
<reference evidence="3 4" key="1">
    <citation type="journal article" date="2017" name="Mol. Plant">
        <title>The Genome of Medicinal Plant Macleaya cordata Provides New Insights into Benzylisoquinoline Alkaloids Metabolism.</title>
        <authorList>
            <person name="Liu X."/>
            <person name="Liu Y."/>
            <person name="Huang P."/>
            <person name="Ma Y."/>
            <person name="Qing Z."/>
            <person name="Tang Q."/>
            <person name="Cao H."/>
            <person name="Cheng P."/>
            <person name="Zheng Y."/>
            <person name="Yuan Z."/>
            <person name="Zhou Y."/>
            <person name="Liu J."/>
            <person name="Tang Z."/>
            <person name="Zhuo Y."/>
            <person name="Zhang Y."/>
            <person name="Yu L."/>
            <person name="Huang J."/>
            <person name="Yang P."/>
            <person name="Peng Q."/>
            <person name="Zhang J."/>
            <person name="Jiang W."/>
            <person name="Zhang Z."/>
            <person name="Lin K."/>
            <person name="Ro D.K."/>
            <person name="Chen X."/>
            <person name="Xiong X."/>
            <person name="Shang Y."/>
            <person name="Huang S."/>
            <person name="Zeng J."/>
        </authorList>
    </citation>
    <scope>NUCLEOTIDE SEQUENCE [LARGE SCALE GENOMIC DNA]</scope>
    <source>
        <strain evidence="4">cv. BLH2017</strain>
        <tissue evidence="3">Root</tissue>
    </source>
</reference>
<keyword evidence="4" id="KW-1185">Reference proteome</keyword>
<evidence type="ECO:0000259" key="2">
    <source>
        <dbReference type="PROSITE" id="PS50076"/>
    </source>
</evidence>
<dbReference type="PRINTS" id="PR00625">
    <property type="entry name" value="JDOMAIN"/>
</dbReference>
<name>A0A200QPF7_MACCD</name>